<dbReference type="EMBL" id="CAJVCH010156473">
    <property type="protein sequence ID" value="CAG7727981.1"/>
    <property type="molecule type" value="Genomic_DNA"/>
</dbReference>
<gene>
    <name evidence="3" type="ORF">AFUS01_LOCUS16794</name>
</gene>
<evidence type="ECO:0000313" key="3">
    <source>
        <dbReference type="EMBL" id="CAG7727981.1"/>
    </source>
</evidence>
<feature type="region of interest" description="Disordered" evidence="1">
    <location>
        <begin position="64"/>
        <end position="83"/>
    </location>
</feature>
<evidence type="ECO:0000256" key="1">
    <source>
        <dbReference type="SAM" id="MobiDB-lite"/>
    </source>
</evidence>
<evidence type="ECO:0000313" key="4">
    <source>
        <dbReference type="Proteomes" id="UP000708208"/>
    </source>
</evidence>
<evidence type="ECO:0000256" key="2">
    <source>
        <dbReference type="SAM" id="SignalP"/>
    </source>
</evidence>
<organism evidence="3 4">
    <name type="scientific">Allacma fusca</name>
    <dbReference type="NCBI Taxonomy" id="39272"/>
    <lineage>
        <taxon>Eukaryota</taxon>
        <taxon>Metazoa</taxon>
        <taxon>Ecdysozoa</taxon>
        <taxon>Arthropoda</taxon>
        <taxon>Hexapoda</taxon>
        <taxon>Collembola</taxon>
        <taxon>Symphypleona</taxon>
        <taxon>Sminthuridae</taxon>
        <taxon>Allacma</taxon>
    </lineage>
</organism>
<feature type="chain" id="PRO_5035260562" evidence="2">
    <location>
        <begin position="25"/>
        <end position="83"/>
    </location>
</feature>
<proteinExistence type="predicted"/>
<keyword evidence="4" id="KW-1185">Reference proteome</keyword>
<dbReference type="Proteomes" id="UP000708208">
    <property type="component" value="Unassembled WGS sequence"/>
</dbReference>
<reference evidence="3" key="1">
    <citation type="submission" date="2021-06" db="EMBL/GenBank/DDBJ databases">
        <authorList>
            <person name="Hodson N. C."/>
            <person name="Mongue J. A."/>
            <person name="Jaron S. K."/>
        </authorList>
    </citation>
    <scope>NUCLEOTIDE SEQUENCE</scope>
</reference>
<accession>A0A8J2K4R9</accession>
<sequence>MARGLVYLLLAVVGLFQLAKVAEAGYGNAAGGGYGKSYQGLGAGSGGFGYGGGFGVAGGSFGSSSGGHGSSGGGRAGAFTGGY</sequence>
<name>A0A8J2K4R9_9HEXA</name>
<dbReference type="AlphaFoldDB" id="A0A8J2K4R9"/>
<protein>
    <submittedName>
        <fullName evidence="3">Uncharacterized protein</fullName>
    </submittedName>
</protein>
<keyword evidence="2" id="KW-0732">Signal</keyword>
<comment type="caution">
    <text evidence="3">The sequence shown here is derived from an EMBL/GenBank/DDBJ whole genome shotgun (WGS) entry which is preliminary data.</text>
</comment>
<feature type="signal peptide" evidence="2">
    <location>
        <begin position="1"/>
        <end position="24"/>
    </location>
</feature>